<dbReference type="EMBL" id="CP001720">
    <property type="protein sequence ID" value="ACV63555.1"/>
    <property type="molecule type" value="Genomic_DNA"/>
</dbReference>
<dbReference type="InterPro" id="IPR018775">
    <property type="entry name" value="RlaP"/>
</dbReference>
<dbReference type="HOGENOM" id="CLU_084690_0_0_9"/>
<gene>
    <name evidence="1" type="ordered locus">Dtox_2786</name>
</gene>
<evidence type="ECO:0000313" key="2">
    <source>
        <dbReference type="Proteomes" id="UP000002217"/>
    </source>
</evidence>
<accession>C8W1T4</accession>
<organism evidence="1 2">
    <name type="scientific">Desulfofarcimen acetoxidans (strain ATCC 49208 / DSM 771 / KCTC 5769 / VKM B-1644 / 5575)</name>
    <name type="common">Desulfotomaculum acetoxidans</name>
    <dbReference type="NCBI Taxonomy" id="485916"/>
    <lineage>
        <taxon>Bacteria</taxon>
        <taxon>Bacillati</taxon>
        <taxon>Bacillota</taxon>
        <taxon>Clostridia</taxon>
        <taxon>Eubacteriales</taxon>
        <taxon>Peptococcaceae</taxon>
        <taxon>Desulfofarcimen</taxon>
    </lineage>
</organism>
<dbReference type="PANTHER" id="PTHR34817:SF2">
    <property type="entry name" value="NUCLEOTIDYLTRANSFERASE"/>
    <property type="match status" value="1"/>
</dbReference>
<evidence type="ECO:0000313" key="1">
    <source>
        <dbReference type="EMBL" id="ACV63555.1"/>
    </source>
</evidence>
<proteinExistence type="predicted"/>
<dbReference type="Pfam" id="PF10127">
    <property type="entry name" value="RlaP"/>
    <property type="match status" value="1"/>
</dbReference>
<name>C8W1T4_DESAS</name>
<dbReference type="OrthoDB" id="9796845at2"/>
<sequence length="255" mass="30166">MNQKIVDELMSIEADNGVRVLYACESGSRAWGFPSVDSDYDIRFIYIHPTEWYLSVFDKPDYLEKMEGLLDFSGWDLRKALRLFRKSNPALMEWLQSPVIYKEATSFTTIMKEKMSMVFSSRSSLYHYLNMARGNLREYLQGELVKVKKYFYVLRPVLACMWIERFNTVPPMEFECLLNNLLPEGNLKSEIRTLLIRKRAGEELAFEPKIKIINEFINHELEYFQSLLVRKQTTSIVDEETFDIIFRQSLKEIWG</sequence>
<dbReference type="PANTHER" id="PTHR34817">
    <property type="entry name" value="NUCLEOTIDYLTRANSFERASE"/>
    <property type="match status" value="1"/>
</dbReference>
<reference evidence="1 2" key="1">
    <citation type="journal article" date="2009" name="Stand. Genomic Sci.">
        <title>Complete genome sequence of Desulfotomaculum acetoxidans type strain (5575).</title>
        <authorList>
            <person name="Spring S."/>
            <person name="Lapidus A."/>
            <person name="Schroder M."/>
            <person name="Gleim D."/>
            <person name="Sims D."/>
            <person name="Meincke L."/>
            <person name="Glavina Del Rio T."/>
            <person name="Tice H."/>
            <person name="Copeland A."/>
            <person name="Cheng J.F."/>
            <person name="Lucas S."/>
            <person name="Chen F."/>
            <person name="Nolan M."/>
            <person name="Bruce D."/>
            <person name="Goodwin L."/>
            <person name="Pitluck S."/>
            <person name="Ivanova N."/>
            <person name="Mavromatis K."/>
            <person name="Mikhailova N."/>
            <person name="Pati A."/>
            <person name="Chen A."/>
            <person name="Palaniappan K."/>
            <person name="Land M."/>
            <person name="Hauser L."/>
            <person name="Chang Y.J."/>
            <person name="Jeffries C.D."/>
            <person name="Chain P."/>
            <person name="Saunders E."/>
            <person name="Brettin T."/>
            <person name="Detter J.C."/>
            <person name="Goker M."/>
            <person name="Bristow J."/>
            <person name="Eisen J.A."/>
            <person name="Markowitz V."/>
            <person name="Hugenholtz P."/>
            <person name="Kyrpides N.C."/>
            <person name="Klenk H.P."/>
            <person name="Han C."/>
        </authorList>
    </citation>
    <scope>NUCLEOTIDE SEQUENCE [LARGE SCALE GENOMIC DNA]</scope>
    <source>
        <strain evidence="2">ATCC 49208 / DSM 771 / VKM B-1644</strain>
    </source>
</reference>
<dbReference type="Proteomes" id="UP000002217">
    <property type="component" value="Chromosome"/>
</dbReference>
<dbReference type="STRING" id="485916.Dtox_2786"/>
<dbReference type="AlphaFoldDB" id="C8W1T4"/>
<dbReference type="KEGG" id="dae:Dtox_2786"/>
<keyword evidence="2" id="KW-1185">Reference proteome</keyword>
<protein>
    <submittedName>
        <fullName evidence="1">YcgL</fullName>
    </submittedName>
</protein>
<dbReference type="RefSeq" id="WP_015758248.1">
    <property type="nucleotide sequence ID" value="NC_013216.1"/>
</dbReference>
<dbReference type="eggNOG" id="COG3541">
    <property type="taxonomic scope" value="Bacteria"/>
</dbReference>